<dbReference type="InterPro" id="IPR049577">
    <property type="entry name" value="GMPP_N"/>
</dbReference>
<keyword evidence="3" id="KW-0548">Nucleotidyltransferase</keyword>
<dbReference type="CDD" id="cd02509">
    <property type="entry name" value="GDP-M1P_Guanylyltransferase"/>
    <property type="match status" value="1"/>
</dbReference>
<dbReference type="RefSeq" id="WP_369017626.1">
    <property type="nucleotide sequence ID" value="NZ_CP121689.1"/>
</dbReference>
<feature type="domain" description="Nucleotidyl transferase" evidence="1">
    <location>
        <begin position="3"/>
        <end position="285"/>
    </location>
</feature>
<dbReference type="InterPro" id="IPR054566">
    <property type="entry name" value="ManC/GMP-like_b-helix"/>
</dbReference>
<gene>
    <name evidence="3" type="ORF">QBE54_07740</name>
</gene>
<dbReference type="Pfam" id="PF00483">
    <property type="entry name" value="NTP_transferase"/>
    <property type="match status" value="1"/>
</dbReference>
<accession>A0ABZ2Y8X7</accession>
<organism evidence="3 4">
    <name type="scientific">Thermatribacter velox</name>
    <dbReference type="NCBI Taxonomy" id="3039681"/>
    <lineage>
        <taxon>Bacteria</taxon>
        <taxon>Pseudomonadati</taxon>
        <taxon>Atribacterota</taxon>
        <taxon>Atribacteria</taxon>
        <taxon>Atribacterales</taxon>
        <taxon>Thermatribacteraceae</taxon>
        <taxon>Thermatribacter</taxon>
    </lineage>
</organism>
<feature type="domain" description="MannoseP isomerase/GMP-like beta-helix" evidence="2">
    <location>
        <begin position="293"/>
        <end position="345"/>
    </location>
</feature>
<name>A0ABZ2Y8X7_9BACT</name>
<dbReference type="InterPro" id="IPR005835">
    <property type="entry name" value="NTP_transferase_dom"/>
</dbReference>
<keyword evidence="4" id="KW-1185">Reference proteome</keyword>
<sequence>MPKALIMAGGKGERLWPLSRKSRPKQFARFFEKTFFQLTVERIAPLVGMENICVVTPEEYIPEIRREVPHLLEKNIFVEPMGKNTAPCIGLSALYLAKENPEEVMVVLPADHLIEKEEEFRRVVQFAFELAEEDRLVTLGIKPSHPHTGYGYIHFDGEYRTKDGLKAYKVLEFTEKPDLETARRFVAEGTYLWNSGMFVWKSRVILDEIKQYMPDLWQGLQEIARYLGTAKEENVKREVFSGLKSVSIDYGVMEKTQRAVVIPADLGWSDVGSWAALAELLEKDENGNLTFSKHLPIDSRGCAVFSKKPVVTLGTCDLVIVEDEDVIFVMPREKHQEVRKVLEKLEESEDEDFRRLL</sequence>
<dbReference type="GO" id="GO:0016779">
    <property type="term" value="F:nucleotidyltransferase activity"/>
    <property type="evidence" value="ECO:0007669"/>
    <property type="project" value="UniProtKB-KW"/>
</dbReference>
<evidence type="ECO:0000313" key="3">
    <source>
        <dbReference type="EMBL" id="WZL75479.1"/>
    </source>
</evidence>
<dbReference type="Gene3D" id="3.90.550.10">
    <property type="entry name" value="Spore Coat Polysaccharide Biosynthesis Protein SpsA, Chain A"/>
    <property type="match status" value="1"/>
</dbReference>
<dbReference type="Pfam" id="PF22640">
    <property type="entry name" value="ManC_GMP_beta-helix"/>
    <property type="match status" value="1"/>
</dbReference>
<dbReference type="PANTHER" id="PTHR46390:SF1">
    <property type="entry name" value="MANNOSE-1-PHOSPHATE GUANYLYLTRANSFERASE"/>
    <property type="match status" value="1"/>
</dbReference>
<dbReference type="InterPro" id="IPR029044">
    <property type="entry name" value="Nucleotide-diphossugar_trans"/>
</dbReference>
<evidence type="ECO:0000259" key="1">
    <source>
        <dbReference type="Pfam" id="PF00483"/>
    </source>
</evidence>
<dbReference type="EMBL" id="CP121689">
    <property type="protein sequence ID" value="WZL75479.1"/>
    <property type="molecule type" value="Genomic_DNA"/>
</dbReference>
<proteinExistence type="predicted"/>
<reference evidence="3 4" key="1">
    <citation type="submission" date="2023-03" db="EMBL/GenBank/DDBJ databases">
        <title>Novel Species.</title>
        <authorList>
            <person name="Ma S."/>
        </authorList>
    </citation>
    <scope>NUCLEOTIDE SEQUENCE [LARGE SCALE GENOMIC DNA]</scope>
    <source>
        <strain evidence="3 4">B11</strain>
    </source>
</reference>
<protein>
    <submittedName>
        <fullName evidence="3">Mannose-1-phosphate guanylyltransferase</fullName>
    </submittedName>
</protein>
<keyword evidence="3" id="KW-0808">Transferase</keyword>
<evidence type="ECO:0000313" key="4">
    <source>
        <dbReference type="Proteomes" id="UP001461341"/>
    </source>
</evidence>
<dbReference type="PANTHER" id="PTHR46390">
    <property type="entry name" value="MANNOSE-1-PHOSPHATE GUANYLYLTRANSFERASE"/>
    <property type="match status" value="1"/>
</dbReference>
<evidence type="ECO:0000259" key="2">
    <source>
        <dbReference type="Pfam" id="PF22640"/>
    </source>
</evidence>
<dbReference type="SUPFAM" id="SSF159283">
    <property type="entry name" value="Guanosine diphospho-D-mannose pyrophosphorylase/mannose-6-phosphate isomerase linker domain"/>
    <property type="match status" value="1"/>
</dbReference>
<dbReference type="SUPFAM" id="SSF53448">
    <property type="entry name" value="Nucleotide-diphospho-sugar transferases"/>
    <property type="match status" value="1"/>
</dbReference>
<dbReference type="Proteomes" id="UP001461341">
    <property type="component" value="Chromosome"/>
</dbReference>
<dbReference type="InterPro" id="IPR051161">
    <property type="entry name" value="Mannose-6P_isomerase_type2"/>
</dbReference>